<dbReference type="Proteomes" id="UP000188169">
    <property type="component" value="Unassembled WGS sequence"/>
</dbReference>
<evidence type="ECO:0000313" key="3">
    <source>
        <dbReference type="Proteomes" id="UP000188169"/>
    </source>
</evidence>
<dbReference type="EMBL" id="FUGD01000055">
    <property type="protein sequence ID" value="SJM36686.1"/>
    <property type="molecule type" value="Genomic_DNA"/>
</dbReference>
<keyword evidence="1" id="KW-0732">Signal</keyword>
<keyword evidence="3" id="KW-1185">Reference proteome</keyword>
<accession>A0A1R4EDW8</accession>
<proteinExistence type="predicted"/>
<organism evidence="2 3">
    <name type="scientific">Psychrobacter pasteurii</name>
    <dbReference type="NCBI Taxonomy" id="1945520"/>
    <lineage>
        <taxon>Bacteria</taxon>
        <taxon>Pseudomonadati</taxon>
        <taxon>Pseudomonadota</taxon>
        <taxon>Gammaproteobacteria</taxon>
        <taxon>Moraxellales</taxon>
        <taxon>Moraxellaceae</taxon>
        <taxon>Psychrobacter</taxon>
    </lineage>
</organism>
<feature type="chain" id="PRO_5012390530" description="PepSY domain-containing protein" evidence="1">
    <location>
        <begin position="22"/>
        <end position="128"/>
    </location>
</feature>
<feature type="signal peptide" evidence="1">
    <location>
        <begin position="1"/>
        <end position="21"/>
    </location>
</feature>
<gene>
    <name evidence="2" type="ORF">A1019T_00649</name>
</gene>
<reference evidence="3" key="1">
    <citation type="submission" date="2017-02" db="EMBL/GenBank/DDBJ databases">
        <authorList>
            <person name="Mornico D."/>
        </authorList>
    </citation>
    <scope>NUCLEOTIDE SEQUENCE [LARGE SCALE GENOMIC DNA]</scope>
</reference>
<protein>
    <recommendedName>
        <fullName evidence="4">PepSY domain-containing protein</fullName>
    </recommendedName>
</protein>
<dbReference type="AlphaFoldDB" id="A0A1R4EDW8"/>
<sequence length="128" mass="14358">MTNIKLLSAGLMAATLGVATGCTSTPLILDGPIYHPNGGVYYPDGKGDYKKHDDYKKKNKKKHKKSEYNRVNAERVATRKLNSMGYRVEKVDYKHSQGIVKTKAYRGGSKYKIDLAYPSMNVVKLKKD</sequence>
<evidence type="ECO:0000256" key="1">
    <source>
        <dbReference type="SAM" id="SignalP"/>
    </source>
</evidence>
<evidence type="ECO:0000313" key="2">
    <source>
        <dbReference type="EMBL" id="SJM36686.1"/>
    </source>
</evidence>
<dbReference type="OrthoDB" id="6658676at2"/>
<evidence type="ECO:0008006" key="4">
    <source>
        <dbReference type="Google" id="ProtNLM"/>
    </source>
</evidence>
<dbReference type="PROSITE" id="PS51257">
    <property type="entry name" value="PROKAR_LIPOPROTEIN"/>
    <property type="match status" value="1"/>
</dbReference>
<name>A0A1R4EDW8_9GAMM</name>
<dbReference type="RefSeq" id="WP_077448082.1">
    <property type="nucleotide sequence ID" value="NZ_FUGD01000055.1"/>
</dbReference>